<dbReference type="GO" id="GO:0000978">
    <property type="term" value="F:RNA polymerase II cis-regulatory region sequence-specific DNA binding"/>
    <property type="evidence" value="ECO:0007669"/>
    <property type="project" value="TreeGrafter"/>
</dbReference>
<dbReference type="Pfam" id="PF04082">
    <property type="entry name" value="Fungal_trans"/>
    <property type="match status" value="1"/>
</dbReference>
<dbReference type="Gene3D" id="4.10.240.10">
    <property type="entry name" value="Zn(2)-C6 fungal-type DNA-binding domain"/>
    <property type="match status" value="1"/>
</dbReference>
<keyword evidence="3" id="KW-0238">DNA-binding</keyword>
<comment type="caution">
    <text evidence="9">The sequence shown here is derived from an EMBL/GenBank/DDBJ whole genome shotgun (WGS) entry which is preliminary data.</text>
</comment>
<dbReference type="PANTHER" id="PTHR47424">
    <property type="entry name" value="REGULATORY PROTEIN GAL4"/>
    <property type="match status" value="1"/>
</dbReference>
<dbReference type="CDD" id="cd12148">
    <property type="entry name" value="fungal_TF_MHR"/>
    <property type="match status" value="1"/>
</dbReference>
<dbReference type="GO" id="GO:0008270">
    <property type="term" value="F:zinc ion binding"/>
    <property type="evidence" value="ECO:0007669"/>
    <property type="project" value="InterPro"/>
</dbReference>
<feature type="compositionally biased region" description="Polar residues" evidence="7">
    <location>
        <begin position="86"/>
        <end position="102"/>
    </location>
</feature>
<keyword evidence="5" id="KW-0539">Nucleus</keyword>
<dbReference type="RefSeq" id="XP_007739242.1">
    <property type="nucleotide sequence ID" value="XM_007741052.1"/>
</dbReference>
<evidence type="ECO:0000256" key="1">
    <source>
        <dbReference type="ARBA" id="ARBA00022723"/>
    </source>
</evidence>
<proteinExistence type="predicted"/>
<evidence type="ECO:0000256" key="2">
    <source>
        <dbReference type="ARBA" id="ARBA00023015"/>
    </source>
</evidence>
<dbReference type="EMBL" id="AMGX01000001">
    <property type="protein sequence ID" value="EXJ75925.1"/>
    <property type="molecule type" value="Genomic_DNA"/>
</dbReference>
<dbReference type="SMART" id="SM00066">
    <property type="entry name" value="GAL4"/>
    <property type="match status" value="1"/>
</dbReference>
<keyword evidence="2" id="KW-0805">Transcription regulation</keyword>
<keyword evidence="4" id="KW-0804">Transcription</keyword>
<dbReference type="InterPro" id="IPR036864">
    <property type="entry name" value="Zn2-C6_fun-type_DNA-bd_sf"/>
</dbReference>
<dbReference type="AlphaFoldDB" id="W9XF21"/>
<dbReference type="GO" id="GO:0000981">
    <property type="term" value="F:DNA-binding transcription factor activity, RNA polymerase II-specific"/>
    <property type="evidence" value="ECO:0007669"/>
    <property type="project" value="InterPro"/>
</dbReference>
<keyword evidence="6" id="KW-0175">Coiled coil</keyword>
<evidence type="ECO:0000256" key="7">
    <source>
        <dbReference type="SAM" id="MobiDB-lite"/>
    </source>
</evidence>
<dbReference type="GO" id="GO:0000435">
    <property type="term" value="P:positive regulation of transcription from RNA polymerase II promoter by galactose"/>
    <property type="evidence" value="ECO:0007669"/>
    <property type="project" value="TreeGrafter"/>
</dbReference>
<feature type="region of interest" description="Disordered" evidence="7">
    <location>
        <begin position="650"/>
        <end position="673"/>
    </location>
</feature>
<dbReference type="PANTHER" id="PTHR47424:SF5">
    <property type="entry name" value="ZN(II)2CYS6 TRANSCRIPTION FACTOR (EUROFUNG)"/>
    <property type="match status" value="1"/>
</dbReference>
<dbReference type="GO" id="GO:0005634">
    <property type="term" value="C:nucleus"/>
    <property type="evidence" value="ECO:0007669"/>
    <property type="project" value="TreeGrafter"/>
</dbReference>
<dbReference type="eggNOG" id="ENOG502S5RK">
    <property type="taxonomic scope" value="Eukaryota"/>
</dbReference>
<dbReference type="HOGENOM" id="CLU_008828_1_0_1"/>
<dbReference type="GeneID" id="19185169"/>
<feature type="domain" description="Zn(2)-C6 fungal-type" evidence="8">
    <location>
        <begin position="46"/>
        <end position="75"/>
    </location>
</feature>
<dbReference type="OrthoDB" id="2123952at2759"/>
<gene>
    <name evidence="9" type="ORF">A1O5_00433</name>
</gene>
<keyword evidence="10" id="KW-1185">Reference proteome</keyword>
<evidence type="ECO:0000256" key="4">
    <source>
        <dbReference type="ARBA" id="ARBA00023163"/>
    </source>
</evidence>
<keyword evidence="1" id="KW-0479">Metal-binding</keyword>
<dbReference type="STRING" id="1182543.W9XF21"/>
<dbReference type="Pfam" id="PF00172">
    <property type="entry name" value="Zn_clus"/>
    <property type="match status" value="1"/>
</dbReference>
<reference evidence="9 10" key="1">
    <citation type="submission" date="2013-03" db="EMBL/GenBank/DDBJ databases">
        <title>The Genome Sequence of Cladophialophora psammophila CBS 110553.</title>
        <authorList>
            <consortium name="The Broad Institute Genomics Platform"/>
            <person name="Cuomo C."/>
            <person name="de Hoog S."/>
            <person name="Gorbushina A."/>
            <person name="Walker B."/>
            <person name="Young S.K."/>
            <person name="Zeng Q."/>
            <person name="Gargeya S."/>
            <person name="Fitzgerald M."/>
            <person name="Haas B."/>
            <person name="Abouelleil A."/>
            <person name="Allen A.W."/>
            <person name="Alvarado L."/>
            <person name="Arachchi H.M."/>
            <person name="Berlin A.M."/>
            <person name="Chapman S.B."/>
            <person name="Gainer-Dewar J."/>
            <person name="Goldberg J."/>
            <person name="Griggs A."/>
            <person name="Gujja S."/>
            <person name="Hansen M."/>
            <person name="Howarth C."/>
            <person name="Imamovic A."/>
            <person name="Ireland A."/>
            <person name="Larimer J."/>
            <person name="McCowan C."/>
            <person name="Murphy C."/>
            <person name="Pearson M."/>
            <person name="Poon T.W."/>
            <person name="Priest M."/>
            <person name="Roberts A."/>
            <person name="Saif S."/>
            <person name="Shea T."/>
            <person name="Sisk P."/>
            <person name="Sykes S."/>
            <person name="Wortman J."/>
            <person name="Nusbaum C."/>
            <person name="Birren B."/>
        </authorList>
    </citation>
    <scope>NUCLEOTIDE SEQUENCE [LARGE SCALE GENOMIC DNA]</scope>
    <source>
        <strain evidence="9 10">CBS 110553</strain>
    </source>
</reference>
<dbReference type="CDD" id="cd00067">
    <property type="entry name" value="GAL4"/>
    <property type="match status" value="1"/>
</dbReference>
<protein>
    <recommendedName>
        <fullName evidence="8">Zn(2)-C6 fungal-type domain-containing protein</fullName>
    </recommendedName>
</protein>
<dbReference type="SUPFAM" id="SSF57701">
    <property type="entry name" value="Zn2/Cys6 DNA-binding domain"/>
    <property type="match status" value="1"/>
</dbReference>
<feature type="coiled-coil region" evidence="6">
    <location>
        <begin position="107"/>
        <end position="134"/>
    </location>
</feature>
<feature type="region of interest" description="Disordered" evidence="7">
    <location>
        <begin position="1"/>
        <end position="36"/>
    </location>
</feature>
<dbReference type="PROSITE" id="PS50048">
    <property type="entry name" value="ZN2_CY6_FUNGAL_2"/>
    <property type="match status" value="1"/>
</dbReference>
<sequence>MLGANTERLHNAIGHSEGRVGQFPPPRRSRAKDPAARKRAVYVEQACMFCKARKIRCDGQLPCVPCQRRSSNCRYSKIHSEARGSVNEQSSATPESPVSRTPNQVGLAELTDIVSQLQTKIAVLERQQHESRSEKTTQNHGNLIDQDVQNTTHGLSPAFAGPTSAEFSLGVAGIILQQERGASNGRPWLNAELAGSVNSDEEGENSCNLPLNETSSPLYGLQLQDVHRLIQLYHESIEILHPVVDSKSLQQLATSLFQGVDYAADHITSSPCSPSFLSADVDIAHLKMVVAISLLAESGGFNPVARKIHDDLIPVITSHILAKTFTLGGQILLLLTAFYHIFQDDSRLASRYVIIASRIMVEAGLHLKNVRRSHLASDAENARVLVVLWTCMYLDRQLNFNAGLPLGLNDSDIEIPEMEKMPPYLKAMTSYMRMGPRAWNAMTDERGQLKCTISKEDFEFIDFQVQRWEESLPTELRILQHRPLVDPNDSVKAPDRGTQLLRFILYLRANQFKIVLMRPLLFSTQTFQQNIQQVMHMTQLANDNIEMIVTADKTCGLYAKQQPLFNLFLSSALSTLLLIYVHSLPGHGMVASRDDLPEMVRTVQLGINNGLELLRSYSLSRSSQRLSTKIASLLQCLGFSLLASDNQTAGATKAPSSSSSEGSHPVTISPQPPREGCLSQDFSGWHSLLPDDGLTSGGILQHQASSNQAFAISELDQVAFWNGKNSFDNDILLTFMNEFSG</sequence>
<evidence type="ECO:0000256" key="3">
    <source>
        <dbReference type="ARBA" id="ARBA00023125"/>
    </source>
</evidence>
<dbReference type="InterPro" id="IPR007219">
    <property type="entry name" value="XnlR_reg_dom"/>
</dbReference>
<evidence type="ECO:0000259" key="8">
    <source>
        <dbReference type="PROSITE" id="PS50048"/>
    </source>
</evidence>
<name>W9XF21_9EURO</name>
<dbReference type="InterPro" id="IPR051127">
    <property type="entry name" value="Fungal_SecMet_Regulators"/>
</dbReference>
<accession>W9XF21</accession>
<evidence type="ECO:0000256" key="6">
    <source>
        <dbReference type="SAM" id="Coils"/>
    </source>
</evidence>
<evidence type="ECO:0000256" key="5">
    <source>
        <dbReference type="ARBA" id="ARBA00023242"/>
    </source>
</evidence>
<dbReference type="PROSITE" id="PS00463">
    <property type="entry name" value="ZN2_CY6_FUNGAL_1"/>
    <property type="match status" value="1"/>
</dbReference>
<dbReference type="Proteomes" id="UP000019471">
    <property type="component" value="Unassembled WGS sequence"/>
</dbReference>
<feature type="region of interest" description="Disordered" evidence="7">
    <location>
        <begin position="81"/>
        <end position="102"/>
    </location>
</feature>
<evidence type="ECO:0000313" key="9">
    <source>
        <dbReference type="EMBL" id="EXJ75925.1"/>
    </source>
</evidence>
<evidence type="ECO:0000313" key="10">
    <source>
        <dbReference type="Proteomes" id="UP000019471"/>
    </source>
</evidence>
<organism evidence="9 10">
    <name type="scientific">Cladophialophora psammophila CBS 110553</name>
    <dbReference type="NCBI Taxonomy" id="1182543"/>
    <lineage>
        <taxon>Eukaryota</taxon>
        <taxon>Fungi</taxon>
        <taxon>Dikarya</taxon>
        <taxon>Ascomycota</taxon>
        <taxon>Pezizomycotina</taxon>
        <taxon>Eurotiomycetes</taxon>
        <taxon>Chaetothyriomycetidae</taxon>
        <taxon>Chaetothyriales</taxon>
        <taxon>Herpotrichiellaceae</taxon>
        <taxon>Cladophialophora</taxon>
    </lineage>
</organism>
<dbReference type="SMART" id="SM00906">
    <property type="entry name" value="Fungal_trans"/>
    <property type="match status" value="1"/>
</dbReference>
<dbReference type="InterPro" id="IPR001138">
    <property type="entry name" value="Zn2Cys6_DnaBD"/>
</dbReference>
<dbReference type="GO" id="GO:0006351">
    <property type="term" value="P:DNA-templated transcription"/>
    <property type="evidence" value="ECO:0007669"/>
    <property type="project" value="InterPro"/>
</dbReference>